<organism evidence="2">
    <name type="scientific">Rhizophora mucronata</name>
    <name type="common">Asiatic mangrove</name>
    <dbReference type="NCBI Taxonomy" id="61149"/>
    <lineage>
        <taxon>Eukaryota</taxon>
        <taxon>Viridiplantae</taxon>
        <taxon>Streptophyta</taxon>
        <taxon>Embryophyta</taxon>
        <taxon>Tracheophyta</taxon>
        <taxon>Spermatophyta</taxon>
        <taxon>Magnoliopsida</taxon>
        <taxon>eudicotyledons</taxon>
        <taxon>Gunneridae</taxon>
        <taxon>Pentapetalae</taxon>
        <taxon>rosids</taxon>
        <taxon>fabids</taxon>
        <taxon>Malpighiales</taxon>
        <taxon>Rhizophoraceae</taxon>
        <taxon>Rhizophora</taxon>
    </lineage>
</organism>
<sequence>MLDRLTKKKPYFSPKKVGGKKLRKKV</sequence>
<dbReference type="AlphaFoldDB" id="A0A2P2QCQ1"/>
<name>A0A2P2QCQ1_RHIMU</name>
<reference evidence="2" key="1">
    <citation type="submission" date="2018-02" db="EMBL/GenBank/DDBJ databases">
        <title>Rhizophora mucronata_Transcriptome.</title>
        <authorList>
            <person name="Meera S.P."/>
            <person name="Sreeshan A."/>
            <person name="Augustine A."/>
        </authorList>
    </citation>
    <scope>NUCLEOTIDE SEQUENCE</scope>
    <source>
        <tissue evidence="2">Leaf</tissue>
    </source>
</reference>
<accession>A0A2P2QCQ1</accession>
<evidence type="ECO:0000256" key="1">
    <source>
        <dbReference type="SAM" id="MobiDB-lite"/>
    </source>
</evidence>
<proteinExistence type="predicted"/>
<feature type="compositionally biased region" description="Basic residues" evidence="1">
    <location>
        <begin position="17"/>
        <end position="26"/>
    </location>
</feature>
<protein>
    <submittedName>
        <fullName evidence="2">Uncharacterized protein</fullName>
    </submittedName>
</protein>
<feature type="region of interest" description="Disordered" evidence="1">
    <location>
        <begin position="1"/>
        <end position="26"/>
    </location>
</feature>
<dbReference type="EMBL" id="GGEC01084239">
    <property type="protein sequence ID" value="MBX64723.1"/>
    <property type="molecule type" value="Transcribed_RNA"/>
</dbReference>
<feature type="compositionally biased region" description="Basic residues" evidence="1">
    <location>
        <begin position="1"/>
        <end position="10"/>
    </location>
</feature>
<evidence type="ECO:0000313" key="2">
    <source>
        <dbReference type="EMBL" id="MBX64723.1"/>
    </source>
</evidence>